<dbReference type="EMBL" id="CP081201">
    <property type="protein sequence ID" value="UXZ95499.1"/>
    <property type="molecule type" value="Genomic_DNA"/>
</dbReference>
<gene>
    <name evidence="1" type="ORF">K3169_24740</name>
</gene>
<organism evidence="1 2">
    <name type="scientific">Pseudomonas phytophila</name>
    <dbReference type="NCBI Taxonomy" id="2867264"/>
    <lineage>
        <taxon>Bacteria</taxon>
        <taxon>Pseudomonadati</taxon>
        <taxon>Pseudomonadota</taxon>
        <taxon>Gammaproteobacteria</taxon>
        <taxon>Pseudomonadales</taxon>
        <taxon>Pseudomonadaceae</taxon>
        <taxon>Pseudomonas</taxon>
    </lineage>
</organism>
<dbReference type="RefSeq" id="WP_263268510.1">
    <property type="nucleotide sequence ID" value="NZ_CP081201.1"/>
</dbReference>
<sequence>MLNDAFLCLLATLDFPDKYWALCDRFPLVPGSSFAASKKEILAAFEAAGASIRYDSRDRSFEIESEKIGAIEWKALLVKQRGGLEFMISGLGPEGYIGSNFAVLAYEGKRKEDPGFVRSPFSGPPPYPRPSASNPVQLAALVQEFVGLVREIKAALRKCAEAV</sequence>
<protein>
    <submittedName>
        <fullName evidence="1">Uncharacterized protein</fullName>
    </submittedName>
</protein>
<reference evidence="1" key="1">
    <citation type="submission" date="2021-08" db="EMBL/GenBank/DDBJ databases">
        <title>Complete genome sequence of Pseudomonas phytophila.</title>
        <authorList>
            <person name="Weir B.S."/>
            <person name="Templeton M.D."/>
            <person name="Arshed S."/>
            <person name="Andersen M.T."/>
            <person name="Jayaraman J."/>
        </authorList>
    </citation>
    <scope>NUCLEOTIDE SEQUENCE</scope>
    <source>
        <strain evidence="1">ICMP 23753</strain>
    </source>
</reference>
<evidence type="ECO:0000313" key="2">
    <source>
        <dbReference type="Proteomes" id="UP001063228"/>
    </source>
</evidence>
<accession>A0ABY6FCL0</accession>
<keyword evidence="2" id="KW-1185">Reference proteome</keyword>
<dbReference type="Proteomes" id="UP001063228">
    <property type="component" value="Chromosome"/>
</dbReference>
<evidence type="ECO:0000313" key="1">
    <source>
        <dbReference type="EMBL" id="UXZ95499.1"/>
    </source>
</evidence>
<name>A0ABY6FCL0_9PSED</name>
<proteinExistence type="predicted"/>